<dbReference type="AlphaFoldDB" id="A0A1G7YC21"/>
<accession>A0A1G7YC21</accession>
<keyword evidence="3" id="KW-1185">Reference proteome</keyword>
<keyword evidence="2" id="KW-0378">Hydrolase</keyword>
<dbReference type="Pfam" id="PF13625">
    <property type="entry name" value="Helicase_C_3"/>
    <property type="match status" value="1"/>
</dbReference>
<dbReference type="STRING" id="370764.SAMN04489810_1702"/>
<name>A0A1G7YC21_9MICO</name>
<sequence>MVSDERALATRLAASEDTELARIFAARSVSPAAPWHDFFDASAGLLDPVSVERAIARLPRIDLVALAATTPGTAVAAPPPELNALALTGEDGVPFAAVTERIRVLAESRPDAFTPAPAIGPPARADAASAAAAAERAFTTVGALADVLLAGLNVPLNRTGTGAVSALDRRRLTDAGALESAHDVDDLVAAAGAADLMTPVDRTWAVTETGTRWLESSTLDRWTAIAEGLRDAVPVGLRTANGGYQSPALWASAYPLDVEWADRAARLRRIAEQWGLYTSSGAEPEWTAPLRAGAAPVAAALSAHLPAEIDRVYLQADLTAIAPGPLAPGLDLRLRTIARRESRAQASTYRFSTESLGAGMTEGETAESIRGFLSGLSLTGIPQPLQYLIDSTAARYGLIRVREDEASARTTVEVGDTSLLESILVDHSLRPLGLIRDGDALSSRVGRDAIYWSLVDARYPVVAISETGEPESLHRRPHAVDAPGPSQPTEVYARLIGAIRAGHETDADAAWLGRELEQAVRAKSAIVVVVRMPDGSERSLTLEASGLGGGRLRGRDRGADVERTLPVSSIVSVHSA</sequence>
<evidence type="ECO:0000259" key="1">
    <source>
        <dbReference type="Pfam" id="PF13625"/>
    </source>
</evidence>
<keyword evidence="2" id="KW-0347">Helicase</keyword>
<dbReference type="RefSeq" id="WP_172825609.1">
    <property type="nucleotide sequence ID" value="NZ_LT629692.1"/>
</dbReference>
<dbReference type="EMBL" id="LT629692">
    <property type="protein sequence ID" value="SDG93846.1"/>
    <property type="molecule type" value="Genomic_DNA"/>
</dbReference>
<proteinExistence type="predicted"/>
<keyword evidence="2" id="KW-0547">Nucleotide-binding</keyword>
<gene>
    <name evidence="2" type="ORF">SAMN04489810_1702</name>
</gene>
<dbReference type="Proteomes" id="UP000199009">
    <property type="component" value="Chromosome I"/>
</dbReference>
<dbReference type="InterPro" id="IPR032830">
    <property type="entry name" value="XPB/Ssl2_N"/>
</dbReference>
<protein>
    <submittedName>
        <fullName evidence="2">Helicase conserved C-terminal domain-containing protein</fullName>
    </submittedName>
</protein>
<evidence type="ECO:0000313" key="3">
    <source>
        <dbReference type="Proteomes" id="UP000199009"/>
    </source>
</evidence>
<keyword evidence="2" id="KW-0067">ATP-binding</keyword>
<reference evidence="2 3" key="1">
    <citation type="submission" date="2016-10" db="EMBL/GenBank/DDBJ databases">
        <authorList>
            <person name="de Groot N.N."/>
        </authorList>
    </citation>
    <scope>NUCLEOTIDE SEQUENCE [LARGE SCALE GENOMIC DNA]</scope>
    <source>
        <strain evidence="2 3">DSM 23142</strain>
    </source>
</reference>
<evidence type="ECO:0000313" key="2">
    <source>
        <dbReference type="EMBL" id="SDG93846.1"/>
    </source>
</evidence>
<organism evidence="2 3">
    <name type="scientific">Microbacterium pygmaeum</name>
    <dbReference type="NCBI Taxonomy" id="370764"/>
    <lineage>
        <taxon>Bacteria</taxon>
        <taxon>Bacillati</taxon>
        <taxon>Actinomycetota</taxon>
        <taxon>Actinomycetes</taxon>
        <taxon>Micrococcales</taxon>
        <taxon>Microbacteriaceae</taxon>
        <taxon>Microbacterium</taxon>
    </lineage>
</organism>
<dbReference type="GO" id="GO:0004386">
    <property type="term" value="F:helicase activity"/>
    <property type="evidence" value="ECO:0007669"/>
    <property type="project" value="UniProtKB-KW"/>
</dbReference>
<feature type="domain" description="Helicase XPB/Ssl2 N-terminal" evidence="1">
    <location>
        <begin position="313"/>
        <end position="436"/>
    </location>
</feature>